<evidence type="ECO:0000256" key="3">
    <source>
        <dbReference type="ARBA" id="ARBA00023004"/>
    </source>
</evidence>
<keyword evidence="2" id="KW-0479">Metal-binding</keyword>
<dbReference type="AlphaFoldDB" id="X0WC77"/>
<evidence type="ECO:0000256" key="2">
    <source>
        <dbReference type="ARBA" id="ARBA00022723"/>
    </source>
</evidence>
<dbReference type="PROSITE" id="PS51007">
    <property type="entry name" value="CYTC"/>
    <property type="match status" value="1"/>
</dbReference>
<keyword evidence="3" id="KW-0408">Iron</keyword>
<gene>
    <name evidence="5" type="ORF">S01H1_51312</name>
</gene>
<dbReference type="InterPro" id="IPR009056">
    <property type="entry name" value="Cyt_c-like_dom"/>
</dbReference>
<name>X0WC77_9ZZZZ</name>
<dbReference type="EMBL" id="BARS01033112">
    <property type="protein sequence ID" value="GAG22178.1"/>
    <property type="molecule type" value="Genomic_DNA"/>
</dbReference>
<evidence type="ECO:0000313" key="5">
    <source>
        <dbReference type="EMBL" id="GAG22178.1"/>
    </source>
</evidence>
<dbReference type="Gene3D" id="1.10.760.10">
    <property type="entry name" value="Cytochrome c-like domain"/>
    <property type="match status" value="2"/>
</dbReference>
<keyword evidence="1" id="KW-0349">Heme</keyword>
<proteinExistence type="predicted"/>
<sequence length="153" mass="17146">MSKISITVFAVLLSLLVLNVYADQMKQAQEAGKEKEMALLDLFDSKCTKCHDAKTSQILHEIESGEMPPNIVKTMQRRENSGMSLREADRIAKFLDGPTLALLETECSKCHNPYRILAACRAGNISKEKIKEMQKKGAKVTDEQIDIIYDAVK</sequence>
<dbReference type="GO" id="GO:0046872">
    <property type="term" value="F:metal ion binding"/>
    <property type="evidence" value="ECO:0007669"/>
    <property type="project" value="UniProtKB-KW"/>
</dbReference>
<dbReference type="GO" id="GO:0020037">
    <property type="term" value="F:heme binding"/>
    <property type="evidence" value="ECO:0007669"/>
    <property type="project" value="InterPro"/>
</dbReference>
<dbReference type="GO" id="GO:0009055">
    <property type="term" value="F:electron transfer activity"/>
    <property type="evidence" value="ECO:0007669"/>
    <property type="project" value="InterPro"/>
</dbReference>
<organism evidence="5">
    <name type="scientific">marine sediment metagenome</name>
    <dbReference type="NCBI Taxonomy" id="412755"/>
    <lineage>
        <taxon>unclassified sequences</taxon>
        <taxon>metagenomes</taxon>
        <taxon>ecological metagenomes</taxon>
    </lineage>
</organism>
<feature type="domain" description="Cytochrome c" evidence="4">
    <location>
        <begin position="34"/>
        <end position="153"/>
    </location>
</feature>
<reference evidence="5" key="1">
    <citation type="journal article" date="2014" name="Front. Microbiol.">
        <title>High frequency of phylogenetically diverse reductive dehalogenase-homologous genes in deep subseafloor sedimentary metagenomes.</title>
        <authorList>
            <person name="Kawai M."/>
            <person name="Futagami T."/>
            <person name="Toyoda A."/>
            <person name="Takaki Y."/>
            <person name="Nishi S."/>
            <person name="Hori S."/>
            <person name="Arai W."/>
            <person name="Tsubouchi T."/>
            <person name="Morono Y."/>
            <person name="Uchiyama I."/>
            <person name="Ito T."/>
            <person name="Fujiyama A."/>
            <person name="Inagaki F."/>
            <person name="Takami H."/>
        </authorList>
    </citation>
    <scope>NUCLEOTIDE SEQUENCE</scope>
    <source>
        <strain evidence="5">Expedition CK06-06</strain>
    </source>
</reference>
<evidence type="ECO:0000259" key="4">
    <source>
        <dbReference type="PROSITE" id="PS51007"/>
    </source>
</evidence>
<accession>X0WC77</accession>
<protein>
    <recommendedName>
        <fullName evidence="4">Cytochrome c domain-containing protein</fullName>
    </recommendedName>
</protein>
<dbReference type="InterPro" id="IPR036909">
    <property type="entry name" value="Cyt_c-like_dom_sf"/>
</dbReference>
<evidence type="ECO:0000256" key="1">
    <source>
        <dbReference type="ARBA" id="ARBA00022617"/>
    </source>
</evidence>
<comment type="caution">
    <text evidence="5">The sequence shown here is derived from an EMBL/GenBank/DDBJ whole genome shotgun (WGS) entry which is preliminary data.</text>
</comment>